<protein>
    <submittedName>
        <fullName evidence="1">Uncharacterized protein</fullName>
    </submittedName>
</protein>
<name>A0A4Y2EQL8_ARAVE</name>
<keyword evidence="2" id="KW-1185">Reference proteome</keyword>
<dbReference type="AlphaFoldDB" id="A0A4Y2EQL8"/>
<dbReference type="Proteomes" id="UP000499080">
    <property type="component" value="Unassembled WGS sequence"/>
</dbReference>
<dbReference type="EMBL" id="BGPR01000653">
    <property type="protein sequence ID" value="GBM30174.1"/>
    <property type="molecule type" value="Genomic_DNA"/>
</dbReference>
<sequence length="163" mass="18704">MIGRSKELDRELSTVPTVAIANPLFGWSNYDGNKSQTTERRNMGLEYKAILFVCFRKAYYRERVLFLLSHTSWGPNLLLFKGSHLPSVKLATSPVHHCIYDCGVYPLAPFITNHVLPLHLEDNAILNRRDDYTCSRQPELPMPRALRPHSSILRANGLFKTMF</sequence>
<gene>
    <name evidence="1" type="ORF">AVEN_134216_1</name>
</gene>
<organism evidence="1 2">
    <name type="scientific">Araneus ventricosus</name>
    <name type="common">Orbweaver spider</name>
    <name type="synonym">Epeira ventricosa</name>
    <dbReference type="NCBI Taxonomy" id="182803"/>
    <lineage>
        <taxon>Eukaryota</taxon>
        <taxon>Metazoa</taxon>
        <taxon>Ecdysozoa</taxon>
        <taxon>Arthropoda</taxon>
        <taxon>Chelicerata</taxon>
        <taxon>Arachnida</taxon>
        <taxon>Araneae</taxon>
        <taxon>Araneomorphae</taxon>
        <taxon>Entelegynae</taxon>
        <taxon>Araneoidea</taxon>
        <taxon>Araneidae</taxon>
        <taxon>Araneus</taxon>
    </lineage>
</organism>
<accession>A0A4Y2EQL8</accession>
<reference evidence="1 2" key="1">
    <citation type="journal article" date="2019" name="Sci. Rep.">
        <title>Orb-weaving spider Araneus ventricosus genome elucidates the spidroin gene catalogue.</title>
        <authorList>
            <person name="Kono N."/>
            <person name="Nakamura H."/>
            <person name="Ohtoshi R."/>
            <person name="Moran D.A.P."/>
            <person name="Shinohara A."/>
            <person name="Yoshida Y."/>
            <person name="Fujiwara M."/>
            <person name="Mori M."/>
            <person name="Tomita M."/>
            <person name="Arakawa K."/>
        </authorList>
    </citation>
    <scope>NUCLEOTIDE SEQUENCE [LARGE SCALE GENOMIC DNA]</scope>
</reference>
<evidence type="ECO:0000313" key="2">
    <source>
        <dbReference type="Proteomes" id="UP000499080"/>
    </source>
</evidence>
<comment type="caution">
    <text evidence="1">The sequence shown here is derived from an EMBL/GenBank/DDBJ whole genome shotgun (WGS) entry which is preliminary data.</text>
</comment>
<proteinExistence type="predicted"/>
<evidence type="ECO:0000313" key="1">
    <source>
        <dbReference type="EMBL" id="GBM30174.1"/>
    </source>
</evidence>